<protein>
    <submittedName>
        <fullName evidence="2">Uncharacterized protein</fullName>
    </submittedName>
</protein>
<proteinExistence type="predicted"/>
<reference evidence="2 3" key="1">
    <citation type="submission" date="2018-04" db="EMBL/GenBank/DDBJ databases">
        <authorList>
            <person name="Go L.Y."/>
            <person name="Mitchell J.A."/>
        </authorList>
    </citation>
    <scope>NUCLEOTIDE SEQUENCE [LARGE SCALE GENOMIC DNA]</scope>
    <source>
        <strain evidence="2">ULC066bin1</strain>
    </source>
</reference>
<sequence length="230" mass="24501">MRKTNSIAAAFGAIAILGTLLGSCTPDKKASDTPASPNASSASSAPKTPDAKSVATKTESAAPSDARIIKVKIDGLETYKHPSGLFQIDAPKGWKPTENKKPNEVIVLWFDPTKNALLTVDVFKAPAETTPEQLTTLLETFLKSTFGTRPGFALEKPVKQKDGSIQIVWGYDESIKNITAKVQGNSFISRNGDKVSLITTGGVADQIPALKESFDRVVNSYKVDPAVAIP</sequence>
<accession>A0A2W4W2H5</accession>
<dbReference type="Proteomes" id="UP000249467">
    <property type="component" value="Unassembled WGS sequence"/>
</dbReference>
<dbReference type="PROSITE" id="PS51257">
    <property type="entry name" value="PROKAR_LIPOPROTEIN"/>
    <property type="match status" value="1"/>
</dbReference>
<organism evidence="2 3">
    <name type="scientific">Pseudanabaena frigida</name>
    <dbReference type="NCBI Taxonomy" id="945775"/>
    <lineage>
        <taxon>Bacteria</taxon>
        <taxon>Bacillati</taxon>
        <taxon>Cyanobacteriota</taxon>
        <taxon>Cyanophyceae</taxon>
        <taxon>Pseudanabaenales</taxon>
        <taxon>Pseudanabaenaceae</taxon>
        <taxon>Pseudanabaena</taxon>
    </lineage>
</organism>
<evidence type="ECO:0000313" key="2">
    <source>
        <dbReference type="EMBL" id="PZO38712.1"/>
    </source>
</evidence>
<reference evidence="2 3" key="2">
    <citation type="submission" date="2018-06" db="EMBL/GenBank/DDBJ databases">
        <title>Metagenomic assembly of (sub)arctic Cyanobacteria and their associated microbiome from non-axenic cultures.</title>
        <authorList>
            <person name="Baurain D."/>
        </authorList>
    </citation>
    <scope>NUCLEOTIDE SEQUENCE [LARGE SCALE GENOMIC DNA]</scope>
    <source>
        <strain evidence="2">ULC066bin1</strain>
    </source>
</reference>
<gene>
    <name evidence="2" type="ORF">DCF19_16045</name>
</gene>
<name>A0A2W4W2H5_9CYAN</name>
<dbReference type="AlphaFoldDB" id="A0A2W4W2H5"/>
<evidence type="ECO:0000256" key="1">
    <source>
        <dbReference type="SAM" id="MobiDB-lite"/>
    </source>
</evidence>
<feature type="compositionally biased region" description="Low complexity" evidence="1">
    <location>
        <begin position="32"/>
        <end position="53"/>
    </location>
</feature>
<dbReference type="EMBL" id="QBML01000022">
    <property type="protein sequence ID" value="PZO38712.1"/>
    <property type="molecule type" value="Genomic_DNA"/>
</dbReference>
<feature type="region of interest" description="Disordered" evidence="1">
    <location>
        <begin position="26"/>
        <end position="59"/>
    </location>
</feature>
<evidence type="ECO:0000313" key="3">
    <source>
        <dbReference type="Proteomes" id="UP000249467"/>
    </source>
</evidence>
<comment type="caution">
    <text evidence="2">The sequence shown here is derived from an EMBL/GenBank/DDBJ whole genome shotgun (WGS) entry which is preliminary data.</text>
</comment>